<protein>
    <submittedName>
        <fullName evidence="3">Uncharacterized protein</fullName>
    </submittedName>
</protein>
<dbReference type="STRING" id="765952.PUV_07310"/>
<evidence type="ECO:0000313" key="4">
    <source>
        <dbReference type="Proteomes" id="UP000000495"/>
    </source>
</evidence>
<dbReference type="KEGG" id="puv:PUV_07310"/>
<proteinExistence type="predicted"/>
<dbReference type="Proteomes" id="UP000000495">
    <property type="component" value="Chromosome"/>
</dbReference>
<dbReference type="HOGENOM" id="CLU_224964_0_0_0"/>
<dbReference type="eggNOG" id="COG1570">
    <property type="taxonomic scope" value="Bacteria"/>
</dbReference>
<sequence>MTHLYVVSFNNDLDEQRKIFVNSDKKLSPLEITSIKNNSEIIQNLFNEAAEDKKILTLEWQNLRVKLLSEEGAASAISPISVTEIAIGGMKKLRGPAFSTKLQHMLELKPARIPLVKFVWKLMLAPLIGIHRFMHKNRDAVLQNLRDLDQSFSYDSANQYLKDYEEHLNFLHSKANSSEALALHLKSMQEASQVLRLALLDSSNNTLIEASKFLASQAFNALKKDSQENQSLLSLPGGFYENGKFHPLLASLYRNENKEIRLELNFLGYPPKNDLPSTYKFDELTEGQLTNIIFKLSALSTNEKVAAPTKLTRREKIRLKVLRQFNVDEPGNEEKAPKAQLKKNFDPTRWLYEAIATDGGIPVKISGSNDITSRNLISIIGTDIEQFFPEAPAPEKVELLIKLVEEHYEKYVKANPYLTSNQQEKEFQLLKFKIKKLENHLMKRVSKEDYEMLKKSSAFDLFFKKIEQLEILAAKQQKKQLLSRDSFIDNRLAKSSGEFSFAVDGLSNVMSPKFEIQSKKSEDLLAAYAQELTHLRESVSNNAVTEALEQLTSLQKKADKLIDKKKYYEAKQLSIQILQTLPVPNNSADNFWRAVPKNNTDTFTRQIADINKHIWESALRLQEEAPTQDQLLQMLKSQVIISAIGGLRLDQHDLLSIIELHPHYRFGWLPSHQKEISEIQKYLQGMLKWPCRYDLYDRPSRSLSFKKQEDRESRNMIAMARVQCMTSSLLKPEYTLYPFYGKGQVNSAMGVNYLDWLVKEAVNKGAKTPREKSEMIKAIKYQDIQKRLAAMGRLDVEYGDFVTETPCVKIIDHSFRGDALCFAPNIWGGRAYGLKQYEKKYHFYNDQSNTRPQAGAFLGEEIYLASKDEQKISRSPALGQRAGQTLTQQKGHTEPTLLAANLQRDPIGQVSQAAQFTIDTAQVASKEGISYQSVYELLNLIRTQSYLLSHSEFQRTILLNLVRPGFLMQGIQKNPLFFEILAEDLHKLIEEKIQADNVAPFLILLGDTIAEHAKQLEDDNMDSLIESLPRFDSSIQIGDIEKTGEEWLFENLKNAEKSLATTSLALIYSAYKKPLDRYSADDLAHIVHAATIFETTGNTVGIPQFNVEAKKWIQEKLIPYLQDTCEQDKTFVSPFFDQWIRLAKNDPAYSSTGWEMKKNVFSNADFEIDLQNLHIRPKAKGIMFEGQQIPLPHALARFTSDLFGTDPIKTTLRKGGTPFENYYDFSFQNENFSIYHNQASGEIHIYRELPVRPQYPHGKKEWFQYLPQKQPEDFNKLSAIEHMVIKNGLWINTKTPQKGYVYAHAPQDGIKESGYEIQLDKNGKILQAKDPISKLFIVLDKRQIMREAVSFANPETTLFLAKSPNQRASEIRFLDSDTSLQRKGRGKWVYHNEKLGEGNHWLTDLSDEQLLLRERSGAKAFLDCFEGMQDKFILPVSNGKTHTFIIHPYPIVRHKGVAKIEFDYEKSILPPHAPPLTITFDSQGKQEGNPSAFLYLAYYFAHIKNYRMAEHYLNLAKKAASTSASEVRVLENLEGLFDLEAIQSLRGTAFQLKAQLAIKHVKTHQLSQTLYTPANSGEFLANLQHIGKLYKIYQKRAHDLKEGALTAEELYEIKHYVHMSMIEYIEKYEASLESKEETLDVKFSEFAYFTSQKASSSSDILTFLLMTNLDKKFSVDELITKKSANAEFMIRHFIHFMFAILEAKKANQPDVVQKIQLFLNAPKNWEVHDSKESEENLIMAKFAHEYLKLLCLKETPFGMDTDEMRSMLKTSRKKLPFFARNLGIISAIFDVQTDKLQRIQELKKSFTDHLKLLVGDARIPLDTQGTHSKVNEGEMMTSLAAILAVLDDKVNSGETNNFSPLELNQIRRMIESGNYDKHKAHKIVSLLRESEAHQFSVLDFRSEAQNMLQIQKLEEEIKAREPSQILHIAPFQASDLSLGFDKIRNELPSLHAPQDATLQKRLDALNQKVARLETYFQDEEGIKKTLSEENKQLRIGLQIAKEKLQGEINRKTEFSKNEIQNLKKWLTKQAAAMYSEDVTLRTQLLNEIKHTSPDTALPSSIQRMVEQPEIYTDYDLFNEILRLYKKPCQEEGLAAFDAKITEYLFKYTAYLQVKKAQGLLSVKKPSSSEAGKALQMLHAAFNEKRYEEAGIQDGLIPRVCLVAEARDGFIYRPAQLLAIKAFAENPNQWASLIMGIGKTSVISPSVVQILAELGYFVVSTVPETLLKGNRQSADKASRALFDQANLEFSVPLSENLSHSLLAEKYLQLLKVVKENGYVVTSVEEICTLHNLMIQLEEQKRELSENPWQNRVQILVVQKKLHYIKKMSRLIHGEAHELKIKTQFFGDEVDTTHDISHEVNLATGAVSPPNIIVRKVARSICELILNSASDSKLHPLKQALFQDSQSVLVKHEMDNFMKEAAILLQQDPKFLEYLSPEQATIVQSIPLEEWTNYITGSSSIRPEALNEWNEDDDSLKYLAAAKQMLSQTFKQMLAMKSGNDFGLSDYNGFLNVPKVMKNETPGMRFGDEFDLVVSQYLGYLEYLPVKSLTDKSEVFLTEALKTYQNKYPTLYKKLIEDYVSSQTGKTDVERLSLLQYLKSPEAWSHRFNLLDEIIFDGGYITRFDQQISTNVQDMFHGKSFGGVTGTLDPYTLPYISDEIQFNEKKDTEKVSTREVEAETLLRMTLNLEQGIDTPVSIYDDQKPLEHLLQYVLNSKTTKGFVNNSGASSEGLDMLAWIETIRQAREGASHSYYFRHPQLGTPFIWPKDAREPVAYKGQTLSEDYVCLYGPNDTRGVDQPIGKGDVHFFIGATTPLQELMQTLYRARRIGDDHKIILHIPKTWADQLKPQNGKTVTYGDVARYIVSRTADSKEGINESAQLEKITGQLKAVVSRYLRQTNPQFDKLEFWDENNLPQFAQYVVGEVNIFNEVRNLYIKNKQIYFQAMYEPLEKITGTAKILNAFDDLASAINTLIDKLPEGVELEGKTDLIEDLKQLKIDAETQKANLLRKLTDHERFLPEQTSKSNMGSKGVKEQVKELQQEKMKAKEVEEEEPANRRKIPPGQKRNYIPLNVDALFQSSRFSIEQDPEILNAPFDHLQISREAQDIMKKMDVHKGDPLLYLAVAKNDSGKPVYTMISKQDYHQTIFPALREGHVDEELHIFSVNTNGFSQIDGTSKFTGKLPSTLMAFKCYLGIKEYPSDDLKELQHWVQSLSERRREELNAFLKLKGTQTLYDLIQELG</sequence>
<dbReference type="RefSeq" id="WP_013924538.1">
    <property type="nucleotide sequence ID" value="NC_015702.1"/>
</dbReference>
<gene>
    <name evidence="3" type="ordered locus">PUV_07310</name>
</gene>
<name>F8KXV1_PARAV</name>
<keyword evidence="1" id="KW-0175">Coiled coil</keyword>
<accession>F8KXV1</accession>
<organism evidence="3 4">
    <name type="scientific">Parachlamydia acanthamoebae (strain UV7)</name>
    <dbReference type="NCBI Taxonomy" id="765952"/>
    <lineage>
        <taxon>Bacteria</taxon>
        <taxon>Pseudomonadati</taxon>
        <taxon>Chlamydiota</taxon>
        <taxon>Chlamydiia</taxon>
        <taxon>Parachlamydiales</taxon>
        <taxon>Parachlamydiaceae</taxon>
        <taxon>Parachlamydia</taxon>
    </lineage>
</organism>
<evidence type="ECO:0000313" key="3">
    <source>
        <dbReference type="EMBL" id="CCB85681.1"/>
    </source>
</evidence>
<reference evidence="3 4" key="2">
    <citation type="journal article" date="2011" name="Mol. Biol. Evol.">
        <title>Unity in variety--the pan-genome of the Chlamydiae.</title>
        <authorList>
            <person name="Collingro A."/>
            <person name="Tischler P."/>
            <person name="Weinmaier T."/>
            <person name="Penz T."/>
            <person name="Heinz E."/>
            <person name="Brunham R.C."/>
            <person name="Read T.D."/>
            <person name="Bavoil P.M."/>
            <person name="Sachse K."/>
            <person name="Kahane S."/>
            <person name="Friedman M.G."/>
            <person name="Rattei T."/>
            <person name="Myers G.S."/>
            <person name="Horn M."/>
        </authorList>
    </citation>
    <scope>NUCLEOTIDE SEQUENCE [LARGE SCALE GENOMIC DNA]</scope>
    <source>
        <strain evidence="4">UV7</strain>
    </source>
</reference>
<evidence type="ECO:0000256" key="2">
    <source>
        <dbReference type="SAM" id="MobiDB-lite"/>
    </source>
</evidence>
<feature type="region of interest" description="Disordered" evidence="2">
    <location>
        <begin position="3042"/>
        <end position="3062"/>
    </location>
</feature>
<keyword evidence="4" id="KW-1185">Reference proteome</keyword>
<evidence type="ECO:0000256" key="1">
    <source>
        <dbReference type="SAM" id="Coils"/>
    </source>
</evidence>
<reference key="1">
    <citation type="journal article" date="2011" name="Mol. Biol. Evol.">
        <title>Unity in variety -- the pan-genome of the Chlamydiae.</title>
        <authorList>
            <person name="Collingro A."/>
            <person name="Tischler P."/>
            <person name="Weinmaier T."/>
            <person name="Penz T."/>
            <person name="Heinz E."/>
            <person name="Brunham R.C."/>
            <person name="Read T.D."/>
            <person name="Bavoil P.M."/>
            <person name="Sachse K."/>
            <person name="Kahane S."/>
            <person name="Friedman M.G."/>
            <person name="Rattei T."/>
            <person name="Myers G.S.A."/>
            <person name="Horn M."/>
        </authorList>
    </citation>
    <scope>NUCLEOTIDE SEQUENCE</scope>
    <source>
        <strain>UV7</strain>
    </source>
</reference>
<feature type="coiled-coil region" evidence="1">
    <location>
        <begin position="544"/>
        <end position="571"/>
    </location>
</feature>
<dbReference type="EMBL" id="FR872580">
    <property type="protein sequence ID" value="CCB85681.1"/>
    <property type="molecule type" value="Genomic_DNA"/>
</dbReference>